<feature type="compositionally biased region" description="Polar residues" evidence="1">
    <location>
        <begin position="62"/>
        <end position="81"/>
    </location>
</feature>
<evidence type="ECO:0000313" key="2">
    <source>
        <dbReference type="EMBL" id="OZG63217.1"/>
    </source>
</evidence>
<accession>A0A261FVK3</accession>
<feature type="compositionally biased region" description="Basic and acidic residues" evidence="1">
    <location>
        <begin position="83"/>
        <end position="93"/>
    </location>
</feature>
<feature type="region of interest" description="Disordered" evidence="1">
    <location>
        <begin position="58"/>
        <end position="93"/>
    </location>
</feature>
<name>A0A261FVK3_9BIFI</name>
<gene>
    <name evidence="2" type="ORF">BHAP_1925</name>
</gene>
<dbReference type="Proteomes" id="UP000216074">
    <property type="component" value="Unassembled WGS sequence"/>
</dbReference>
<sequence>MHHANIFLQSERQSLRDNTAYYSIIYPRSRGISPSTCLSDCKKTPAWSKICLSHYKKPPSNPITRPHTSQKPARETTSTYATDDPRQTRDIPQHCRPPQIAVSAQPPSPRANLSAAQQELLHIALQRRALRQILKRCRAPLKHPFAPIRRIRIGFKNGESMLKP</sequence>
<evidence type="ECO:0000256" key="1">
    <source>
        <dbReference type="SAM" id="MobiDB-lite"/>
    </source>
</evidence>
<dbReference type="EMBL" id="MWWY01000040">
    <property type="protein sequence ID" value="OZG63217.1"/>
    <property type="molecule type" value="Genomic_DNA"/>
</dbReference>
<dbReference type="AlphaFoldDB" id="A0A261FVK3"/>
<keyword evidence="3" id="KW-1185">Reference proteome</keyword>
<evidence type="ECO:0000313" key="3">
    <source>
        <dbReference type="Proteomes" id="UP000216074"/>
    </source>
</evidence>
<proteinExistence type="predicted"/>
<reference evidence="2 3" key="1">
    <citation type="journal article" date="2017" name="BMC Genomics">
        <title>Comparative genomic and phylogenomic analyses of the Bifidobacteriaceae family.</title>
        <authorList>
            <person name="Lugli G.A."/>
            <person name="Milani C."/>
            <person name="Turroni F."/>
            <person name="Duranti S."/>
            <person name="Mancabelli L."/>
            <person name="Mangifesta M."/>
            <person name="Ferrario C."/>
            <person name="Modesto M."/>
            <person name="Mattarelli P."/>
            <person name="Jiri K."/>
            <person name="van Sinderen D."/>
            <person name="Ventura M."/>
        </authorList>
    </citation>
    <scope>NUCLEOTIDE SEQUENCE [LARGE SCALE GENOMIC DNA]</scope>
    <source>
        <strain evidence="2 3">DSM 100202</strain>
    </source>
</reference>
<protein>
    <submittedName>
        <fullName evidence="2">Uncharacterized protein</fullName>
    </submittedName>
</protein>
<comment type="caution">
    <text evidence="2">The sequence shown here is derived from an EMBL/GenBank/DDBJ whole genome shotgun (WGS) entry which is preliminary data.</text>
</comment>
<organism evidence="2 3">
    <name type="scientific">Bifidobacterium hapali</name>
    <dbReference type="NCBI Taxonomy" id="1630172"/>
    <lineage>
        <taxon>Bacteria</taxon>
        <taxon>Bacillati</taxon>
        <taxon>Actinomycetota</taxon>
        <taxon>Actinomycetes</taxon>
        <taxon>Bifidobacteriales</taxon>
        <taxon>Bifidobacteriaceae</taxon>
        <taxon>Bifidobacterium</taxon>
    </lineage>
</organism>